<reference evidence="2" key="2">
    <citation type="submission" date="2021-10" db="EMBL/GenBank/DDBJ databases">
        <title>Phylogenomics reveals ancestral predisposition of the termite-cultivated fungus Termitomyces towards a domesticated lifestyle.</title>
        <authorList>
            <person name="Auxier B."/>
            <person name="Grum-Grzhimaylo A."/>
            <person name="Cardenas M.E."/>
            <person name="Lodge J.D."/>
            <person name="Laessoe T."/>
            <person name="Pedersen O."/>
            <person name="Smith M.E."/>
            <person name="Kuyper T.W."/>
            <person name="Franco-Molano E.A."/>
            <person name="Baroni T.J."/>
            <person name="Aanen D.K."/>
        </authorList>
    </citation>
    <scope>NUCLEOTIDE SEQUENCE</scope>
    <source>
        <strain evidence="2">AP01</strain>
        <tissue evidence="2">Mycelium</tissue>
    </source>
</reference>
<feature type="region of interest" description="Disordered" evidence="1">
    <location>
        <begin position="50"/>
        <end position="74"/>
    </location>
</feature>
<organism evidence="2 3">
    <name type="scientific">Asterophora parasitica</name>
    <dbReference type="NCBI Taxonomy" id="117018"/>
    <lineage>
        <taxon>Eukaryota</taxon>
        <taxon>Fungi</taxon>
        <taxon>Dikarya</taxon>
        <taxon>Basidiomycota</taxon>
        <taxon>Agaricomycotina</taxon>
        <taxon>Agaricomycetes</taxon>
        <taxon>Agaricomycetidae</taxon>
        <taxon>Agaricales</taxon>
        <taxon>Tricholomatineae</taxon>
        <taxon>Lyophyllaceae</taxon>
        <taxon>Asterophora</taxon>
    </lineage>
</organism>
<proteinExistence type="predicted"/>
<comment type="caution">
    <text evidence="2">The sequence shown here is derived from an EMBL/GenBank/DDBJ whole genome shotgun (WGS) entry which is preliminary data.</text>
</comment>
<sequence>SHLENSPCPFRNPGPLLYKFLLNSPDKNLNMDLATDQDIFDAVMEAREAEENIDINGGDDDQEPVSSRPSPSDVCKAVTTITDFLIESGDPDARRLEGLLHGLKRNLRLTETRSMKATRVTDYFSRI</sequence>
<gene>
    <name evidence="2" type="ORF">DXG03_007540</name>
</gene>
<feature type="non-terminal residue" evidence="2">
    <location>
        <position position="1"/>
    </location>
</feature>
<evidence type="ECO:0000256" key="1">
    <source>
        <dbReference type="SAM" id="MobiDB-lite"/>
    </source>
</evidence>
<keyword evidence="3" id="KW-1185">Reference proteome</keyword>
<dbReference type="EMBL" id="JABCKV010005643">
    <property type="protein sequence ID" value="KAG5633350.1"/>
    <property type="molecule type" value="Genomic_DNA"/>
</dbReference>
<evidence type="ECO:0000313" key="2">
    <source>
        <dbReference type="EMBL" id="KAG5633350.1"/>
    </source>
</evidence>
<protein>
    <submittedName>
        <fullName evidence="2">Uncharacterized protein</fullName>
    </submittedName>
</protein>
<accession>A0A9P7FM07</accession>
<dbReference type="Proteomes" id="UP000775547">
    <property type="component" value="Unassembled WGS sequence"/>
</dbReference>
<evidence type="ECO:0000313" key="3">
    <source>
        <dbReference type="Proteomes" id="UP000775547"/>
    </source>
</evidence>
<dbReference type="AlphaFoldDB" id="A0A9P7FM07"/>
<feature type="compositionally biased region" description="Acidic residues" evidence="1">
    <location>
        <begin position="51"/>
        <end position="63"/>
    </location>
</feature>
<reference evidence="2" key="1">
    <citation type="submission" date="2020-07" db="EMBL/GenBank/DDBJ databases">
        <authorList>
            <person name="Nieuwenhuis M."/>
            <person name="Van De Peppel L.J.J."/>
        </authorList>
    </citation>
    <scope>NUCLEOTIDE SEQUENCE</scope>
    <source>
        <strain evidence="2">AP01</strain>
        <tissue evidence="2">Mycelium</tissue>
    </source>
</reference>
<name>A0A9P7FM07_9AGAR</name>
<dbReference type="OrthoDB" id="162969at2759"/>